<feature type="domain" description="Periplasmic binding protein" evidence="3">
    <location>
        <begin position="37"/>
        <end position="299"/>
    </location>
</feature>
<gene>
    <name evidence="4" type="ORF">FB559_0822</name>
</gene>
<proteinExistence type="predicted"/>
<dbReference type="InterPro" id="IPR050555">
    <property type="entry name" value="Bact_Solute-Bind_Prot2"/>
</dbReference>
<dbReference type="PROSITE" id="PS51257">
    <property type="entry name" value="PROKAR_LIPOPROTEIN"/>
    <property type="match status" value="1"/>
</dbReference>
<accession>A0A543CE19</accession>
<name>A0A543CE19_9ACTN</name>
<dbReference type="CDD" id="cd19995">
    <property type="entry name" value="PBP1_ABC_xylose_binding-like"/>
    <property type="match status" value="1"/>
</dbReference>
<dbReference type="PANTHER" id="PTHR30036:SF1">
    <property type="entry name" value="D-XYLOSE-BINDING PERIPLASMIC PROTEIN"/>
    <property type="match status" value="1"/>
</dbReference>
<comment type="caution">
    <text evidence="4">The sequence shown here is derived from an EMBL/GenBank/DDBJ whole genome shotgun (WGS) entry which is preliminary data.</text>
</comment>
<sequence length="359" mass="37892">MRRGWLVIPVAVALVAAGCGSGKKNDSAKGGEKSPTIALFLPESKTTRYEAFDRPLFEAKVKALCPACKILYNNADQDAAKQQSQVESAITQGADVLALDAVDAKAVAPQVNHARQRNIPVIAYDRLITGIDYAYYVSFNNVRVGQMQGQALLDAMNARGTTAKGKIIMLNGAPTDPSSGDYKKGAHSVLDGKVQIGREFDTPDWSPDKAQQETEQAITALGRDNVVGVLSANDGMAGGAIAAMKRAGYKTLPPITGQDAEVGAVQRIITGEQYMTIYLNIRQQAEKSAELAVALGRGQHPAAPTKVNNGSADIPAFLLDPTAVTKDKIQSTIIKDGFYTAAKICTGKIAAACASAGIK</sequence>
<dbReference type="Proteomes" id="UP000316096">
    <property type="component" value="Unassembled WGS sequence"/>
</dbReference>
<dbReference type="GO" id="GO:0030246">
    <property type="term" value="F:carbohydrate binding"/>
    <property type="evidence" value="ECO:0007669"/>
    <property type="project" value="TreeGrafter"/>
</dbReference>
<dbReference type="SUPFAM" id="SSF53822">
    <property type="entry name" value="Periplasmic binding protein-like I"/>
    <property type="match status" value="1"/>
</dbReference>
<comment type="subcellular location">
    <subcellularLocation>
        <location evidence="1">Cell envelope</location>
    </subcellularLocation>
</comment>
<dbReference type="Pfam" id="PF13407">
    <property type="entry name" value="Peripla_BP_4"/>
    <property type="match status" value="1"/>
</dbReference>
<dbReference type="EMBL" id="VFOZ01000001">
    <property type="protein sequence ID" value="TQL95319.1"/>
    <property type="molecule type" value="Genomic_DNA"/>
</dbReference>
<organism evidence="4 5">
    <name type="scientific">Actinoallomurus bryophytorum</name>
    <dbReference type="NCBI Taxonomy" id="1490222"/>
    <lineage>
        <taxon>Bacteria</taxon>
        <taxon>Bacillati</taxon>
        <taxon>Actinomycetota</taxon>
        <taxon>Actinomycetes</taxon>
        <taxon>Streptosporangiales</taxon>
        <taxon>Thermomonosporaceae</taxon>
        <taxon>Actinoallomurus</taxon>
    </lineage>
</organism>
<dbReference type="InterPro" id="IPR028082">
    <property type="entry name" value="Peripla_BP_I"/>
</dbReference>
<dbReference type="AlphaFoldDB" id="A0A543CE19"/>
<protein>
    <submittedName>
        <fullName evidence="4">D-xylose transport system substrate-binding protein</fullName>
    </submittedName>
</protein>
<evidence type="ECO:0000313" key="5">
    <source>
        <dbReference type="Proteomes" id="UP000316096"/>
    </source>
</evidence>
<dbReference type="InterPro" id="IPR025997">
    <property type="entry name" value="SBP_2_dom"/>
</dbReference>
<dbReference type="RefSeq" id="WP_141953372.1">
    <property type="nucleotide sequence ID" value="NZ_VFOZ01000001.1"/>
</dbReference>
<dbReference type="GO" id="GO:0030288">
    <property type="term" value="C:outer membrane-bounded periplasmic space"/>
    <property type="evidence" value="ECO:0007669"/>
    <property type="project" value="TreeGrafter"/>
</dbReference>
<evidence type="ECO:0000313" key="4">
    <source>
        <dbReference type="EMBL" id="TQL95319.1"/>
    </source>
</evidence>
<evidence type="ECO:0000256" key="1">
    <source>
        <dbReference type="ARBA" id="ARBA00004196"/>
    </source>
</evidence>
<keyword evidence="2" id="KW-0732">Signal</keyword>
<dbReference type="OrthoDB" id="9773673at2"/>
<keyword evidence="5" id="KW-1185">Reference proteome</keyword>
<dbReference type="PANTHER" id="PTHR30036">
    <property type="entry name" value="D-XYLOSE-BINDING PERIPLASMIC PROTEIN"/>
    <property type="match status" value="1"/>
</dbReference>
<evidence type="ECO:0000256" key="2">
    <source>
        <dbReference type="ARBA" id="ARBA00022729"/>
    </source>
</evidence>
<dbReference type="Gene3D" id="3.40.50.2300">
    <property type="match status" value="2"/>
</dbReference>
<evidence type="ECO:0000259" key="3">
    <source>
        <dbReference type="Pfam" id="PF13407"/>
    </source>
</evidence>
<reference evidence="4 5" key="1">
    <citation type="submission" date="2019-06" db="EMBL/GenBank/DDBJ databases">
        <title>Sequencing the genomes of 1000 actinobacteria strains.</title>
        <authorList>
            <person name="Klenk H.-P."/>
        </authorList>
    </citation>
    <scope>NUCLEOTIDE SEQUENCE [LARGE SCALE GENOMIC DNA]</scope>
    <source>
        <strain evidence="4 5">DSM 102200</strain>
    </source>
</reference>